<reference evidence="1 2" key="1">
    <citation type="journal article" date="2012" name="Nature">
        <title>Repeated polyploidization of Gossypium genomes and the evolution of spinnable cotton fibres.</title>
        <authorList>
            <person name="Paterson A.H."/>
            <person name="Wendel J.F."/>
            <person name="Gundlach H."/>
            <person name="Guo H."/>
            <person name="Jenkins J."/>
            <person name="Jin D."/>
            <person name="Llewellyn D."/>
            <person name="Showmaker K.C."/>
            <person name="Shu S."/>
            <person name="Udall J."/>
            <person name="Yoo M.J."/>
            <person name="Byers R."/>
            <person name="Chen W."/>
            <person name="Doron-Faigenboim A."/>
            <person name="Duke M.V."/>
            <person name="Gong L."/>
            <person name="Grimwood J."/>
            <person name="Grover C."/>
            <person name="Grupp K."/>
            <person name="Hu G."/>
            <person name="Lee T.H."/>
            <person name="Li J."/>
            <person name="Lin L."/>
            <person name="Liu T."/>
            <person name="Marler B.S."/>
            <person name="Page J.T."/>
            <person name="Roberts A.W."/>
            <person name="Romanel E."/>
            <person name="Sanders W.S."/>
            <person name="Szadkowski E."/>
            <person name="Tan X."/>
            <person name="Tang H."/>
            <person name="Xu C."/>
            <person name="Wang J."/>
            <person name="Wang Z."/>
            <person name="Zhang D."/>
            <person name="Zhang L."/>
            <person name="Ashrafi H."/>
            <person name="Bedon F."/>
            <person name="Bowers J.E."/>
            <person name="Brubaker C.L."/>
            <person name="Chee P.W."/>
            <person name="Das S."/>
            <person name="Gingle A.R."/>
            <person name="Haigler C.H."/>
            <person name="Harker D."/>
            <person name="Hoffmann L.V."/>
            <person name="Hovav R."/>
            <person name="Jones D.C."/>
            <person name="Lemke C."/>
            <person name="Mansoor S."/>
            <person name="ur Rahman M."/>
            <person name="Rainville L.N."/>
            <person name="Rambani A."/>
            <person name="Reddy U.K."/>
            <person name="Rong J.K."/>
            <person name="Saranga Y."/>
            <person name="Scheffler B.E."/>
            <person name="Scheffler J.A."/>
            <person name="Stelly D.M."/>
            <person name="Triplett B.A."/>
            <person name="Van Deynze A."/>
            <person name="Vaslin M.F."/>
            <person name="Waghmare V.N."/>
            <person name="Walford S.A."/>
            <person name="Wright R.J."/>
            <person name="Zaki E.A."/>
            <person name="Zhang T."/>
            <person name="Dennis E.S."/>
            <person name="Mayer K.F."/>
            <person name="Peterson D.G."/>
            <person name="Rokhsar D.S."/>
            <person name="Wang X."/>
            <person name="Schmutz J."/>
        </authorList>
    </citation>
    <scope>NUCLEOTIDE SEQUENCE [LARGE SCALE GENOMIC DNA]</scope>
</reference>
<evidence type="ECO:0000313" key="1">
    <source>
        <dbReference type="EMBL" id="KJB68842.1"/>
    </source>
</evidence>
<dbReference type="EMBL" id="CM001750">
    <property type="protein sequence ID" value="KJB68842.1"/>
    <property type="molecule type" value="Genomic_DNA"/>
</dbReference>
<sequence>SHSVDEIIVEDETAWSIGSDIQWWNGEDGEDHESDFEY</sequence>
<keyword evidence="2" id="KW-1185">Reference proteome</keyword>
<proteinExistence type="predicted"/>
<dbReference type="Gramene" id="KJB68842">
    <property type="protein sequence ID" value="KJB68842"/>
    <property type="gene ID" value="B456_011G2588001"/>
</dbReference>
<dbReference type="AlphaFoldDB" id="A0A0D2RE82"/>
<dbReference type="Proteomes" id="UP000032304">
    <property type="component" value="Chromosome 11"/>
</dbReference>
<feature type="non-terminal residue" evidence="1">
    <location>
        <position position="1"/>
    </location>
</feature>
<organism evidence="1 2">
    <name type="scientific">Gossypium raimondii</name>
    <name type="common">Peruvian cotton</name>
    <name type="synonym">Gossypium klotzschianum subsp. raimondii</name>
    <dbReference type="NCBI Taxonomy" id="29730"/>
    <lineage>
        <taxon>Eukaryota</taxon>
        <taxon>Viridiplantae</taxon>
        <taxon>Streptophyta</taxon>
        <taxon>Embryophyta</taxon>
        <taxon>Tracheophyta</taxon>
        <taxon>Spermatophyta</taxon>
        <taxon>Magnoliopsida</taxon>
        <taxon>eudicotyledons</taxon>
        <taxon>Gunneridae</taxon>
        <taxon>Pentapetalae</taxon>
        <taxon>rosids</taxon>
        <taxon>malvids</taxon>
        <taxon>Malvales</taxon>
        <taxon>Malvaceae</taxon>
        <taxon>Malvoideae</taxon>
        <taxon>Gossypium</taxon>
    </lineage>
</organism>
<name>A0A0D2RE82_GOSRA</name>
<gene>
    <name evidence="1" type="ORF">B456_011G2588001</name>
</gene>
<protein>
    <submittedName>
        <fullName evidence="1">Uncharacterized protein</fullName>
    </submittedName>
</protein>
<accession>A0A0D2RE82</accession>
<evidence type="ECO:0000313" key="2">
    <source>
        <dbReference type="Proteomes" id="UP000032304"/>
    </source>
</evidence>